<dbReference type="Gene3D" id="1.10.490.50">
    <property type="entry name" value="Antibiotic binding domain of TipA-like multidrug resistance regulators"/>
    <property type="match status" value="1"/>
</dbReference>
<dbReference type="SMART" id="SM00422">
    <property type="entry name" value="HTH_MERR"/>
    <property type="match status" value="1"/>
</dbReference>
<dbReference type="EMBL" id="JAGZGG010000027">
    <property type="protein sequence ID" value="MBS5333025.1"/>
    <property type="molecule type" value="Genomic_DNA"/>
</dbReference>
<gene>
    <name evidence="6" type="ORF">KHY36_10925</name>
</gene>
<evidence type="ECO:0000256" key="2">
    <source>
        <dbReference type="ARBA" id="ARBA00023125"/>
    </source>
</evidence>
<keyword evidence="2" id="KW-0238">DNA-binding</keyword>
<dbReference type="SUPFAM" id="SSF89082">
    <property type="entry name" value="Antibiotic binding domain of TipA-like multidrug resistance regulators"/>
    <property type="match status" value="1"/>
</dbReference>
<dbReference type="Pfam" id="PF13411">
    <property type="entry name" value="MerR_1"/>
    <property type="match status" value="1"/>
</dbReference>
<reference evidence="6" key="1">
    <citation type="submission" date="2021-02" db="EMBL/GenBank/DDBJ databases">
        <title>Infant gut strain persistence is associated with maternal origin, phylogeny, and functional potential including surface adhesion and iron acquisition.</title>
        <authorList>
            <person name="Lou Y.C."/>
        </authorList>
    </citation>
    <scope>NUCLEOTIDE SEQUENCE</scope>
    <source>
        <strain evidence="6">L3_101_000M1_dasL3_101_000M1_concoct_87</strain>
    </source>
</reference>
<feature type="domain" description="HTH merR-type" evidence="5">
    <location>
        <begin position="1"/>
        <end position="70"/>
    </location>
</feature>
<evidence type="ECO:0000313" key="6">
    <source>
        <dbReference type="EMBL" id="MBS5333025.1"/>
    </source>
</evidence>
<dbReference type="InterPro" id="IPR000551">
    <property type="entry name" value="MerR-type_HTH_dom"/>
</dbReference>
<accession>A0A943DAJ4</accession>
<dbReference type="Gene3D" id="1.10.1660.10">
    <property type="match status" value="1"/>
</dbReference>
<protein>
    <submittedName>
        <fullName evidence="6">MerR family transcriptional regulator</fullName>
    </submittedName>
</protein>
<keyword evidence="1" id="KW-0805">Transcription regulation</keyword>
<name>A0A943DAJ4_9FIRM</name>
<sequence>MMTVKEVSRLTGVSVRTLQYYDQIGLLHPGTRTEAGYRLYDAATLETLQQILLFRELKFSLKEIAAILQNPHFDREKALEQQIELLTLQKRHLESLITLAENIRQTGGNAMDFTAFDTKKLDEYAAKAKQQWGATAAYQEYETKNAHETTQAQQENARALMALVAAFGHMQTKDPADPAVQAQVQKLQAFITEHYYTCTKEILHSLGQMYGAGGEFTANINAAGGPGAAEFARKAIERYCCG</sequence>
<keyword evidence="3" id="KW-0010">Activator</keyword>
<evidence type="ECO:0000256" key="3">
    <source>
        <dbReference type="ARBA" id="ARBA00023159"/>
    </source>
</evidence>
<dbReference type="PANTHER" id="PTHR30204">
    <property type="entry name" value="REDOX-CYCLING DRUG-SENSING TRANSCRIPTIONAL ACTIVATOR SOXR"/>
    <property type="match status" value="1"/>
</dbReference>
<evidence type="ECO:0000256" key="1">
    <source>
        <dbReference type="ARBA" id="ARBA00023015"/>
    </source>
</evidence>
<evidence type="ECO:0000256" key="4">
    <source>
        <dbReference type="ARBA" id="ARBA00023163"/>
    </source>
</evidence>
<dbReference type="PROSITE" id="PS50937">
    <property type="entry name" value="HTH_MERR_2"/>
    <property type="match status" value="1"/>
</dbReference>
<dbReference type="Proteomes" id="UP000759273">
    <property type="component" value="Unassembled WGS sequence"/>
</dbReference>
<evidence type="ECO:0000259" key="5">
    <source>
        <dbReference type="PROSITE" id="PS50937"/>
    </source>
</evidence>
<dbReference type="GO" id="GO:0003677">
    <property type="term" value="F:DNA binding"/>
    <property type="evidence" value="ECO:0007669"/>
    <property type="project" value="UniProtKB-KW"/>
</dbReference>
<dbReference type="PANTHER" id="PTHR30204:SF90">
    <property type="entry name" value="HTH-TYPE TRANSCRIPTIONAL ACTIVATOR MTA"/>
    <property type="match status" value="1"/>
</dbReference>
<dbReference type="GO" id="GO:0003700">
    <property type="term" value="F:DNA-binding transcription factor activity"/>
    <property type="evidence" value="ECO:0007669"/>
    <property type="project" value="InterPro"/>
</dbReference>
<dbReference type="InterPro" id="IPR047057">
    <property type="entry name" value="MerR_fam"/>
</dbReference>
<dbReference type="CDD" id="cd01106">
    <property type="entry name" value="HTH_TipAL-Mta"/>
    <property type="match status" value="1"/>
</dbReference>
<proteinExistence type="predicted"/>
<dbReference type="InterPro" id="IPR009061">
    <property type="entry name" value="DNA-bd_dom_put_sf"/>
</dbReference>
<organism evidence="6 7">
    <name type="scientific">Subdoligranulum variabile</name>
    <dbReference type="NCBI Taxonomy" id="214851"/>
    <lineage>
        <taxon>Bacteria</taxon>
        <taxon>Bacillati</taxon>
        <taxon>Bacillota</taxon>
        <taxon>Clostridia</taxon>
        <taxon>Eubacteriales</taxon>
        <taxon>Oscillospiraceae</taxon>
        <taxon>Subdoligranulum</taxon>
    </lineage>
</organism>
<dbReference type="AlphaFoldDB" id="A0A943DAJ4"/>
<dbReference type="InterPro" id="IPR036244">
    <property type="entry name" value="TipA-like_antibiotic-bd"/>
</dbReference>
<keyword evidence="4" id="KW-0804">Transcription</keyword>
<dbReference type="Pfam" id="PF07739">
    <property type="entry name" value="TipAS"/>
    <property type="match status" value="1"/>
</dbReference>
<dbReference type="SUPFAM" id="SSF46955">
    <property type="entry name" value="Putative DNA-binding domain"/>
    <property type="match status" value="1"/>
</dbReference>
<evidence type="ECO:0000313" key="7">
    <source>
        <dbReference type="Proteomes" id="UP000759273"/>
    </source>
</evidence>
<comment type="caution">
    <text evidence="6">The sequence shown here is derived from an EMBL/GenBank/DDBJ whole genome shotgun (WGS) entry which is preliminary data.</text>
</comment>
<dbReference type="InterPro" id="IPR012925">
    <property type="entry name" value="TipAS_dom"/>
</dbReference>